<evidence type="ECO:0000313" key="4">
    <source>
        <dbReference type="EMBL" id="KAF6758135.1"/>
    </source>
</evidence>
<protein>
    <recommendedName>
        <fullName evidence="3">DUF6533 domain-containing protein</fullName>
    </recommendedName>
</protein>
<dbReference type="OrthoDB" id="2645170at2759"/>
<feature type="transmembrane region" description="Helical" evidence="2">
    <location>
        <begin position="56"/>
        <end position="78"/>
    </location>
</feature>
<evidence type="ECO:0000313" key="5">
    <source>
        <dbReference type="Proteomes" id="UP000521943"/>
    </source>
</evidence>
<feature type="transmembrane region" description="Helical" evidence="2">
    <location>
        <begin position="90"/>
        <end position="111"/>
    </location>
</feature>
<feature type="transmembrane region" description="Helical" evidence="2">
    <location>
        <begin position="123"/>
        <end position="151"/>
    </location>
</feature>
<evidence type="ECO:0000259" key="3">
    <source>
        <dbReference type="Pfam" id="PF20151"/>
    </source>
</evidence>
<dbReference type="InterPro" id="IPR045340">
    <property type="entry name" value="DUF6533"/>
</dbReference>
<comment type="caution">
    <text evidence="4">The sequence shown here is derived from an EMBL/GenBank/DDBJ whole genome shotgun (WGS) entry which is preliminary data.</text>
</comment>
<keyword evidence="2" id="KW-0472">Membrane</keyword>
<dbReference type="AlphaFoldDB" id="A0A8H6M7X1"/>
<feature type="domain" description="DUF6533" evidence="3">
    <location>
        <begin position="22"/>
        <end position="67"/>
    </location>
</feature>
<keyword evidence="5" id="KW-1185">Reference proteome</keyword>
<dbReference type="Pfam" id="PF20151">
    <property type="entry name" value="DUF6533"/>
    <property type="match status" value="1"/>
</dbReference>
<proteinExistence type="predicted"/>
<dbReference type="Proteomes" id="UP000521943">
    <property type="component" value="Unassembled WGS sequence"/>
</dbReference>
<keyword evidence="2" id="KW-1133">Transmembrane helix</keyword>
<evidence type="ECO:0000256" key="1">
    <source>
        <dbReference type="SAM" id="MobiDB-lite"/>
    </source>
</evidence>
<sequence length="317" mass="34507">MDTSRLFAQLLDYAKTQQNVKYTLLASAVFAGVEAFHCLPEEVSLIWTGKWNLGKILYLASRYLAFVELIGPAPLFILSPDLSVGACQRIFAAGATLSVIEVTVSEAILFLRVYALGGTDRKLGAFLLALYLGIHGAVYACLYKFLNSIIYMPSPFPNLVSCLPIRANNHMLSVVFILLLASELVILAITFWLCFTKHKSTNSPLVATFSRDGLSYFVLLSGESQSYQSPTQRTPCHCSLLSTYSSAVSTGNIVCNLVAPVGASFTPRSPSTSVVFDPVMTRRSGRSSPVKRAYGNSEPKRNDTDLAGLSMKFSGIL</sequence>
<reference evidence="4 5" key="1">
    <citation type="submission" date="2020-07" db="EMBL/GenBank/DDBJ databases">
        <title>Comparative genomics of pyrophilous fungi reveals a link between fire events and developmental genes.</title>
        <authorList>
            <consortium name="DOE Joint Genome Institute"/>
            <person name="Steindorff A.S."/>
            <person name="Carver A."/>
            <person name="Calhoun S."/>
            <person name="Stillman K."/>
            <person name="Liu H."/>
            <person name="Lipzen A."/>
            <person name="Pangilinan J."/>
            <person name="Labutti K."/>
            <person name="Bruns T.D."/>
            <person name="Grigoriev I.V."/>
        </authorList>
    </citation>
    <scope>NUCLEOTIDE SEQUENCE [LARGE SCALE GENOMIC DNA]</scope>
    <source>
        <strain evidence="4 5">CBS 144469</strain>
    </source>
</reference>
<organism evidence="4 5">
    <name type="scientific">Ephemerocybe angulata</name>
    <dbReference type="NCBI Taxonomy" id="980116"/>
    <lineage>
        <taxon>Eukaryota</taxon>
        <taxon>Fungi</taxon>
        <taxon>Dikarya</taxon>
        <taxon>Basidiomycota</taxon>
        <taxon>Agaricomycotina</taxon>
        <taxon>Agaricomycetes</taxon>
        <taxon>Agaricomycetidae</taxon>
        <taxon>Agaricales</taxon>
        <taxon>Agaricineae</taxon>
        <taxon>Psathyrellaceae</taxon>
        <taxon>Ephemerocybe</taxon>
    </lineage>
</organism>
<feature type="region of interest" description="Disordered" evidence="1">
    <location>
        <begin position="283"/>
        <end position="306"/>
    </location>
</feature>
<accession>A0A8H6M7X1</accession>
<feature type="transmembrane region" description="Helical" evidence="2">
    <location>
        <begin position="171"/>
        <end position="195"/>
    </location>
</feature>
<gene>
    <name evidence="4" type="ORF">DFP72DRAFT_187448</name>
</gene>
<evidence type="ECO:0000256" key="2">
    <source>
        <dbReference type="SAM" id="Phobius"/>
    </source>
</evidence>
<name>A0A8H6M7X1_9AGAR</name>
<dbReference type="EMBL" id="JACGCI010000019">
    <property type="protein sequence ID" value="KAF6758135.1"/>
    <property type="molecule type" value="Genomic_DNA"/>
</dbReference>
<keyword evidence="2" id="KW-0812">Transmembrane</keyword>